<dbReference type="PROSITE" id="PS00690">
    <property type="entry name" value="DEAH_ATP_HELICASE"/>
    <property type="match status" value="1"/>
</dbReference>
<dbReference type="Pfam" id="PF00270">
    <property type="entry name" value="DEAD"/>
    <property type="match status" value="1"/>
</dbReference>
<keyword evidence="5" id="KW-0067">ATP-binding</keyword>
<feature type="region of interest" description="Disordered" evidence="6">
    <location>
        <begin position="37"/>
        <end position="57"/>
    </location>
</feature>
<dbReference type="RefSeq" id="XP_002173185.1">
    <property type="nucleotide sequence ID" value="XM_002173149.2"/>
</dbReference>
<dbReference type="PROSITE" id="PS51194">
    <property type="entry name" value="HELICASE_CTER"/>
    <property type="match status" value="1"/>
</dbReference>
<dbReference type="Proteomes" id="UP000001744">
    <property type="component" value="Unassembled WGS sequence"/>
</dbReference>
<evidence type="ECO:0000256" key="3">
    <source>
        <dbReference type="ARBA" id="ARBA00022801"/>
    </source>
</evidence>
<dbReference type="Gene3D" id="1.20.120.1080">
    <property type="match status" value="1"/>
</dbReference>
<dbReference type="InterPro" id="IPR007502">
    <property type="entry name" value="Helicase-assoc_dom"/>
</dbReference>
<protein>
    <recommendedName>
        <fullName evidence="1">RNA helicase</fullName>
        <ecNumber evidence="1">3.6.4.13</ecNumber>
    </recommendedName>
</protein>
<dbReference type="CDD" id="cd18791">
    <property type="entry name" value="SF2_C_RHA"/>
    <property type="match status" value="1"/>
</dbReference>
<dbReference type="InterPro" id="IPR027417">
    <property type="entry name" value="P-loop_NTPase"/>
</dbReference>
<dbReference type="GO" id="GO:0003724">
    <property type="term" value="F:RNA helicase activity"/>
    <property type="evidence" value="ECO:0007669"/>
    <property type="project" value="UniProtKB-EC"/>
</dbReference>
<name>B6JZC4_SCHJY</name>
<feature type="domain" description="Helicase ATP-binding" evidence="7">
    <location>
        <begin position="461"/>
        <end position="635"/>
    </location>
</feature>
<proteinExistence type="predicted"/>
<feature type="domain" description="Helicase C-terminal" evidence="8">
    <location>
        <begin position="743"/>
        <end position="913"/>
    </location>
</feature>
<reference evidence="9 10" key="1">
    <citation type="journal article" date="2011" name="Science">
        <title>Comparative functional genomics of the fission yeasts.</title>
        <authorList>
            <person name="Rhind N."/>
            <person name="Chen Z."/>
            <person name="Yassour M."/>
            <person name="Thompson D.A."/>
            <person name="Haas B.J."/>
            <person name="Habib N."/>
            <person name="Wapinski I."/>
            <person name="Roy S."/>
            <person name="Lin M.F."/>
            <person name="Heiman D.I."/>
            <person name="Young S.K."/>
            <person name="Furuya K."/>
            <person name="Guo Y."/>
            <person name="Pidoux A."/>
            <person name="Chen H.M."/>
            <person name="Robbertse B."/>
            <person name="Goldberg J.M."/>
            <person name="Aoki K."/>
            <person name="Bayne E.H."/>
            <person name="Berlin A.M."/>
            <person name="Desjardins C.A."/>
            <person name="Dobbs E."/>
            <person name="Dukaj L."/>
            <person name="Fan L."/>
            <person name="FitzGerald M.G."/>
            <person name="French C."/>
            <person name="Gujja S."/>
            <person name="Hansen K."/>
            <person name="Keifenheim D."/>
            <person name="Levin J.Z."/>
            <person name="Mosher R.A."/>
            <person name="Mueller C.A."/>
            <person name="Pfiffner J."/>
            <person name="Priest M."/>
            <person name="Russ C."/>
            <person name="Smialowska A."/>
            <person name="Swoboda P."/>
            <person name="Sykes S.M."/>
            <person name="Vaughn M."/>
            <person name="Vengrova S."/>
            <person name="Yoder R."/>
            <person name="Zeng Q."/>
            <person name="Allshire R."/>
            <person name="Baulcombe D."/>
            <person name="Birren B.W."/>
            <person name="Brown W."/>
            <person name="Ekwall K."/>
            <person name="Kellis M."/>
            <person name="Leatherwood J."/>
            <person name="Levin H."/>
            <person name="Margalit H."/>
            <person name="Martienssen R."/>
            <person name="Nieduszynski C.A."/>
            <person name="Spatafora J.W."/>
            <person name="Friedman N."/>
            <person name="Dalgaard J.Z."/>
            <person name="Baumann P."/>
            <person name="Niki H."/>
            <person name="Regev A."/>
            <person name="Nusbaum C."/>
        </authorList>
    </citation>
    <scope>NUCLEOTIDE SEQUENCE [LARGE SCALE GENOMIC DNA]</scope>
    <source>
        <strain evidence="10">yFS275 / FY16936</strain>
    </source>
</reference>
<evidence type="ECO:0000313" key="9">
    <source>
        <dbReference type="EMBL" id="EEB06892.1"/>
    </source>
</evidence>
<evidence type="ECO:0000256" key="1">
    <source>
        <dbReference type="ARBA" id="ARBA00012552"/>
    </source>
</evidence>
<dbReference type="GO" id="GO:0005524">
    <property type="term" value="F:ATP binding"/>
    <property type="evidence" value="ECO:0007669"/>
    <property type="project" value="UniProtKB-KW"/>
</dbReference>
<evidence type="ECO:0000259" key="8">
    <source>
        <dbReference type="PROSITE" id="PS51194"/>
    </source>
</evidence>
<dbReference type="GO" id="GO:0005681">
    <property type="term" value="C:spliceosomal complex"/>
    <property type="evidence" value="ECO:0007669"/>
    <property type="project" value="UniProtKB-ARBA"/>
</dbReference>
<organism evidence="9 10">
    <name type="scientific">Schizosaccharomyces japonicus (strain yFS275 / FY16936)</name>
    <name type="common">Fission yeast</name>
    <dbReference type="NCBI Taxonomy" id="402676"/>
    <lineage>
        <taxon>Eukaryota</taxon>
        <taxon>Fungi</taxon>
        <taxon>Dikarya</taxon>
        <taxon>Ascomycota</taxon>
        <taxon>Taphrinomycotina</taxon>
        <taxon>Schizosaccharomycetes</taxon>
        <taxon>Schizosaccharomycetales</taxon>
        <taxon>Schizosaccharomycetaceae</taxon>
        <taxon>Schizosaccharomyces</taxon>
    </lineage>
</organism>
<dbReference type="HOGENOM" id="CLU_001832_1_1_1"/>
<evidence type="ECO:0000259" key="7">
    <source>
        <dbReference type="PROSITE" id="PS51192"/>
    </source>
</evidence>
<dbReference type="SMART" id="SM00490">
    <property type="entry name" value="HELICc"/>
    <property type="match status" value="1"/>
</dbReference>
<dbReference type="GO" id="GO:0016787">
    <property type="term" value="F:hydrolase activity"/>
    <property type="evidence" value="ECO:0007669"/>
    <property type="project" value="UniProtKB-KW"/>
</dbReference>
<dbReference type="GeneID" id="7049948"/>
<dbReference type="JaponicusDB" id="SJAG_01953"/>
<evidence type="ECO:0000256" key="6">
    <source>
        <dbReference type="SAM" id="MobiDB-lite"/>
    </source>
</evidence>
<dbReference type="SMART" id="SM00487">
    <property type="entry name" value="DEXDc"/>
    <property type="match status" value="1"/>
</dbReference>
<evidence type="ECO:0000256" key="4">
    <source>
        <dbReference type="ARBA" id="ARBA00022806"/>
    </source>
</evidence>
<sequence length="1284" mass="145218">MLISRALFLYRVLPRVSCSFITYKQFHHSAVQYKKRSGRKSKFPKNGTSSHSKKRKEITEITSEPQLELLQGKKFKQYGFNSATELVKQASKIFHSFFGENGTWLTSPVSDKVNLVRFCSFVNGYGFFNFAELTFDPSFTQAKERIFVKFFKDVKSYKLLNQLHSGFLEPFDKVQFSASRDYQKEVLSYCASQLHTLPNIVYRLVDNLYTIEIYLPEYRVRTIVKLDTNFNDAEKYAFYLFLRHVQLSTKASIDSKSILRDFRNLNMSNARGFVEFYATSLKKESKTVSSCLHSSLHSASVVIDGFTFPSVHASNQDAANSIAYLYASQALKNKHPDLWESYAYDLRKGNGVVLQKIPPGKHRTFKQLTEQVSSLAETLLSKDRDAERYHAHFLSKVSSTINEDESSVASPILSSISLEEQKKLNAQRKEALEAYDQNDDIKSLRDVRKSLPIYGFEQTLLRAIEVNPAVIVVADTGSGKTTQLPQMILDDYIRRGEATKCNIMCTQPRRLSAVSVAERVANERNESLRKSVGYFVRFENRTPTAPGSILFCTTGIALRKLQDSNSVLSSYSHIILDEVHERSLQTDLLLAILKTSIVQLMHAGLPYPKLILMSATIDAKPFQEHLSNLFIDGNCPLIKVPGRAFPVEKNYLEDILPMLQSQTDEYKEVMEDKSTRNFINHESSYMNNVIKPSNYQRGASVSNEDAESNLNIHSRVHDGEVTFDFTDEAKDIPFRLLASLLGYLCANGTLEGSILVFLPGLAEMTKLQSILVQTKPFGIDVEDSEKYKIYMLHSSLKRMNEVFCVGEKNVRRIILATNIAETGITIPDVAYVVDSCLHREKMYCPHRRVSALLCHSISKANMRQRCGRAGRVQPGEYYALISEAHADALPESTVPEIHRSDLQDVCLQVLSSTNFPLQQLLKETLEPPSTAAVNEALALLKRTGALTNSVELTPLGKLLAHLPMEPSMGKMIICAAVFKCLDPLLYLTAAMTTGDVFFTPIRDRETAQARRRQFDRVYLSDHLTTINAIAKYRSILITEGRNKAFDFAHDNFLNVTKLNSALHIAEQIHQILVKLKLVPYSSNDRSSTFIGHPSANEHADSQELILALLNIGLLPNLAITRYGRFLRTPTEQTAMVHRSSIAFVKSSHGVYAKPDEPITQGKTYLYTTKSSNSDQGVVFLHSISPTSPLMLLLFETFPIHSFGPCITFDNWYTVYFNEEILLKCLMISSFIKKFFIRLFEKVNLTLSTGASPRRMLISDNHCSNIAAGLKNVAQSEYSRYRLWK</sequence>
<dbReference type="OrthoDB" id="5600252at2759"/>
<dbReference type="eggNOG" id="KOG0920">
    <property type="taxonomic scope" value="Eukaryota"/>
</dbReference>
<dbReference type="Pfam" id="PF04408">
    <property type="entry name" value="WHD_HA2"/>
    <property type="match status" value="1"/>
</dbReference>
<dbReference type="Pfam" id="PF00271">
    <property type="entry name" value="Helicase_C"/>
    <property type="match status" value="1"/>
</dbReference>
<evidence type="ECO:0000256" key="5">
    <source>
        <dbReference type="ARBA" id="ARBA00022840"/>
    </source>
</evidence>
<dbReference type="FunFam" id="1.20.120.1080:FF:000002">
    <property type="entry name" value="Putative ATP-dependent RNA helicase DHX36"/>
    <property type="match status" value="1"/>
</dbReference>
<dbReference type="CDD" id="cd17917">
    <property type="entry name" value="DEXHc_RHA-like"/>
    <property type="match status" value="1"/>
</dbReference>
<dbReference type="PANTHER" id="PTHR18934:SF145">
    <property type="entry name" value="ATP-DEPENDENT RNA HELICASE DHX57-RELATED"/>
    <property type="match status" value="1"/>
</dbReference>
<dbReference type="GO" id="GO:0003723">
    <property type="term" value="F:RNA binding"/>
    <property type="evidence" value="ECO:0000318"/>
    <property type="project" value="GO_Central"/>
</dbReference>
<dbReference type="InterPro" id="IPR014001">
    <property type="entry name" value="Helicase_ATP-bd"/>
</dbReference>
<dbReference type="InterPro" id="IPR001650">
    <property type="entry name" value="Helicase_C-like"/>
</dbReference>
<keyword evidence="3" id="KW-0378">Hydrolase</keyword>
<keyword evidence="4" id="KW-0347">Helicase</keyword>
<dbReference type="Gene3D" id="3.40.50.300">
    <property type="entry name" value="P-loop containing nucleotide triphosphate hydrolases"/>
    <property type="match status" value="2"/>
</dbReference>
<dbReference type="SUPFAM" id="SSF52540">
    <property type="entry name" value="P-loop containing nucleoside triphosphate hydrolases"/>
    <property type="match status" value="1"/>
</dbReference>
<dbReference type="Pfam" id="PF21010">
    <property type="entry name" value="HA2_C"/>
    <property type="match status" value="1"/>
</dbReference>
<dbReference type="STRING" id="402676.B6JZC4"/>
<keyword evidence="2" id="KW-0547">Nucleotide-binding</keyword>
<evidence type="ECO:0000256" key="2">
    <source>
        <dbReference type="ARBA" id="ARBA00022741"/>
    </source>
</evidence>
<accession>B6JZC4</accession>
<dbReference type="PANTHER" id="PTHR18934">
    <property type="entry name" value="ATP-DEPENDENT RNA HELICASE"/>
    <property type="match status" value="1"/>
</dbReference>
<gene>
    <name evidence="9" type="ORF">SJAG_01953</name>
</gene>
<evidence type="ECO:0000313" key="10">
    <source>
        <dbReference type="Proteomes" id="UP000001744"/>
    </source>
</evidence>
<dbReference type="SMART" id="SM00847">
    <property type="entry name" value="HA2"/>
    <property type="match status" value="1"/>
</dbReference>
<dbReference type="VEuPathDB" id="FungiDB:SJAG_01953"/>
<dbReference type="OMA" id="MCKLVCR"/>
<dbReference type="GO" id="GO:0004386">
    <property type="term" value="F:helicase activity"/>
    <property type="evidence" value="ECO:0000318"/>
    <property type="project" value="GO_Central"/>
</dbReference>
<dbReference type="SMR" id="B6JZC4"/>
<dbReference type="InterPro" id="IPR002464">
    <property type="entry name" value="DNA/RNA_helicase_DEAH_CS"/>
</dbReference>
<dbReference type="InterPro" id="IPR011545">
    <property type="entry name" value="DEAD/DEAH_box_helicase_dom"/>
</dbReference>
<keyword evidence="10" id="KW-1185">Reference proteome</keyword>
<dbReference type="InterPro" id="IPR048333">
    <property type="entry name" value="HA2_WH"/>
</dbReference>
<dbReference type="PROSITE" id="PS51192">
    <property type="entry name" value="HELICASE_ATP_BIND_1"/>
    <property type="match status" value="1"/>
</dbReference>
<dbReference type="EMBL" id="KE651168">
    <property type="protein sequence ID" value="EEB06892.1"/>
    <property type="molecule type" value="Genomic_DNA"/>
</dbReference>
<dbReference type="EC" id="3.6.4.13" evidence="1"/>